<dbReference type="InterPro" id="IPR051453">
    <property type="entry name" value="MBL_Glyoxalase_II"/>
</dbReference>
<accession>A0A1H2SU90</accession>
<evidence type="ECO:0000256" key="2">
    <source>
        <dbReference type="ARBA" id="ARBA00022723"/>
    </source>
</evidence>
<dbReference type="Gene3D" id="3.60.15.10">
    <property type="entry name" value="Ribonuclease Z/Hydroxyacylglutathione hydrolase-like"/>
    <property type="match status" value="1"/>
</dbReference>
<dbReference type="SUPFAM" id="SSF56281">
    <property type="entry name" value="Metallo-hydrolase/oxidoreductase"/>
    <property type="match status" value="1"/>
</dbReference>
<keyword evidence="3" id="KW-0378">Hydrolase</keyword>
<dbReference type="GO" id="GO:0046872">
    <property type="term" value="F:metal ion binding"/>
    <property type="evidence" value="ECO:0007669"/>
    <property type="project" value="UniProtKB-KW"/>
</dbReference>
<dbReference type="InterPro" id="IPR001279">
    <property type="entry name" value="Metallo-B-lactamas"/>
</dbReference>
<keyword evidence="4" id="KW-0862">Zinc</keyword>
<evidence type="ECO:0000313" key="6">
    <source>
        <dbReference type="EMBL" id="SDW35107.1"/>
    </source>
</evidence>
<feature type="domain" description="Metallo-beta-lactamase" evidence="5">
    <location>
        <begin position="12"/>
        <end position="170"/>
    </location>
</feature>
<dbReference type="PANTHER" id="PTHR46233">
    <property type="entry name" value="HYDROXYACYLGLUTATHIONE HYDROLASE GLOC"/>
    <property type="match status" value="1"/>
</dbReference>
<evidence type="ECO:0000256" key="1">
    <source>
        <dbReference type="ARBA" id="ARBA00001947"/>
    </source>
</evidence>
<dbReference type="Pfam" id="PF00753">
    <property type="entry name" value="Lactamase_B"/>
    <property type="match status" value="1"/>
</dbReference>
<reference evidence="6 7" key="1">
    <citation type="submission" date="2016-10" db="EMBL/GenBank/DDBJ databases">
        <authorList>
            <person name="de Groot N.N."/>
        </authorList>
    </citation>
    <scope>NUCLEOTIDE SEQUENCE [LARGE SCALE GENOMIC DNA]</scope>
    <source>
        <strain evidence="6 7">CPCC 202699</strain>
    </source>
</reference>
<dbReference type="AlphaFoldDB" id="A0A1H2SU90"/>
<keyword evidence="2" id="KW-0479">Metal-binding</keyword>
<dbReference type="PANTHER" id="PTHR46233:SF3">
    <property type="entry name" value="HYDROXYACYLGLUTATHIONE HYDROLASE GLOC"/>
    <property type="match status" value="1"/>
</dbReference>
<evidence type="ECO:0000256" key="4">
    <source>
        <dbReference type="ARBA" id="ARBA00022833"/>
    </source>
</evidence>
<organism evidence="6 7">
    <name type="scientific">Amycolatopsis xylanica</name>
    <dbReference type="NCBI Taxonomy" id="589385"/>
    <lineage>
        <taxon>Bacteria</taxon>
        <taxon>Bacillati</taxon>
        <taxon>Actinomycetota</taxon>
        <taxon>Actinomycetes</taxon>
        <taxon>Pseudonocardiales</taxon>
        <taxon>Pseudonocardiaceae</taxon>
        <taxon>Amycolatopsis</taxon>
    </lineage>
</organism>
<dbReference type="EMBL" id="FNON01000001">
    <property type="protein sequence ID" value="SDW35107.1"/>
    <property type="molecule type" value="Genomic_DNA"/>
</dbReference>
<dbReference type="Proteomes" id="UP000199515">
    <property type="component" value="Unassembled WGS sequence"/>
</dbReference>
<dbReference type="InterPro" id="IPR036866">
    <property type="entry name" value="RibonucZ/Hydroxyglut_hydro"/>
</dbReference>
<dbReference type="SMART" id="SM00849">
    <property type="entry name" value="Lactamase_B"/>
    <property type="match status" value="1"/>
</dbReference>
<sequence length="191" mass="19751">MLVAGFACGPLAANCYLLATSEGAGCVIVDPGQDALEPITAALRRHRLTPDGVLLTHGHFDHVTSAAAFGVPVWLHEADRDLPPEPITFTPLEAGTMTVAELAITVDHTPGHTPGSVVLRLESGEGGKLALTGDTVFAGSVGRGDADELRNSLRATVMTLPGDTVLLPGHGPATTIGAERTANPYFGEVTR</sequence>
<keyword evidence="7" id="KW-1185">Reference proteome</keyword>
<evidence type="ECO:0000313" key="7">
    <source>
        <dbReference type="Proteomes" id="UP000199515"/>
    </source>
</evidence>
<dbReference type="STRING" id="589385.SAMN05421504_101345"/>
<evidence type="ECO:0000256" key="3">
    <source>
        <dbReference type="ARBA" id="ARBA00022801"/>
    </source>
</evidence>
<dbReference type="OrthoDB" id="9802991at2"/>
<gene>
    <name evidence="6" type="ORF">SAMN05421504_101345</name>
</gene>
<protein>
    <submittedName>
        <fullName evidence="6">Glyoxylase, beta-lactamase superfamily II</fullName>
    </submittedName>
</protein>
<name>A0A1H2SU90_9PSEU</name>
<dbReference type="RefSeq" id="WP_091285674.1">
    <property type="nucleotide sequence ID" value="NZ_FNON01000001.1"/>
</dbReference>
<proteinExistence type="predicted"/>
<comment type="cofactor">
    <cofactor evidence="1">
        <name>Zn(2+)</name>
        <dbReference type="ChEBI" id="CHEBI:29105"/>
    </cofactor>
</comment>
<dbReference type="GO" id="GO:0016787">
    <property type="term" value="F:hydrolase activity"/>
    <property type="evidence" value="ECO:0007669"/>
    <property type="project" value="UniProtKB-KW"/>
</dbReference>
<evidence type="ECO:0000259" key="5">
    <source>
        <dbReference type="SMART" id="SM00849"/>
    </source>
</evidence>
<dbReference type="CDD" id="cd06262">
    <property type="entry name" value="metallo-hydrolase-like_MBL-fold"/>
    <property type="match status" value="1"/>
</dbReference>